<reference evidence="1 2" key="1">
    <citation type="submission" date="2024-01" db="EMBL/GenBank/DDBJ databases">
        <title>The complete chloroplast genome sequence of Lithospermum erythrorhizon: insights into the phylogenetic relationship among Boraginaceae species and the maternal lineages of purple gromwells.</title>
        <authorList>
            <person name="Okada T."/>
            <person name="Watanabe K."/>
        </authorList>
    </citation>
    <scope>NUCLEOTIDE SEQUENCE [LARGE SCALE GENOMIC DNA]</scope>
</reference>
<accession>A0AAV3RXM8</accession>
<dbReference type="Proteomes" id="UP001454036">
    <property type="component" value="Unassembled WGS sequence"/>
</dbReference>
<proteinExistence type="predicted"/>
<protein>
    <submittedName>
        <fullName evidence="1">Uncharacterized protein</fullName>
    </submittedName>
</protein>
<organism evidence="1 2">
    <name type="scientific">Lithospermum erythrorhizon</name>
    <name type="common">Purple gromwell</name>
    <name type="synonym">Lithospermum officinale var. erythrorhizon</name>
    <dbReference type="NCBI Taxonomy" id="34254"/>
    <lineage>
        <taxon>Eukaryota</taxon>
        <taxon>Viridiplantae</taxon>
        <taxon>Streptophyta</taxon>
        <taxon>Embryophyta</taxon>
        <taxon>Tracheophyta</taxon>
        <taxon>Spermatophyta</taxon>
        <taxon>Magnoliopsida</taxon>
        <taxon>eudicotyledons</taxon>
        <taxon>Gunneridae</taxon>
        <taxon>Pentapetalae</taxon>
        <taxon>asterids</taxon>
        <taxon>lamiids</taxon>
        <taxon>Boraginales</taxon>
        <taxon>Boraginaceae</taxon>
        <taxon>Boraginoideae</taxon>
        <taxon>Lithospermeae</taxon>
        <taxon>Lithospermum</taxon>
    </lineage>
</organism>
<keyword evidence="2" id="KW-1185">Reference proteome</keyword>
<gene>
    <name evidence="1" type="ORF">LIER_33432</name>
</gene>
<evidence type="ECO:0000313" key="1">
    <source>
        <dbReference type="EMBL" id="GAA0186144.1"/>
    </source>
</evidence>
<sequence length="79" mass="8747">MDIYAQMQSLSNKLNELCELQNNRSRGGYPNGGQYNNGKAELEEGVEPIVDIEVHGGELQVDVEEPPPYVPPIFVSEEA</sequence>
<dbReference type="AlphaFoldDB" id="A0AAV3RXM8"/>
<dbReference type="EMBL" id="BAABME010013415">
    <property type="protein sequence ID" value="GAA0186144.1"/>
    <property type="molecule type" value="Genomic_DNA"/>
</dbReference>
<comment type="caution">
    <text evidence="1">The sequence shown here is derived from an EMBL/GenBank/DDBJ whole genome shotgun (WGS) entry which is preliminary data.</text>
</comment>
<name>A0AAV3RXM8_LITER</name>
<evidence type="ECO:0000313" key="2">
    <source>
        <dbReference type="Proteomes" id="UP001454036"/>
    </source>
</evidence>